<keyword evidence="5" id="KW-1185">Reference proteome</keyword>
<dbReference type="InterPro" id="IPR013762">
    <property type="entry name" value="Integrase-like_cat_sf"/>
</dbReference>
<organism evidence="4 5">
    <name type="scientific">Collimonas rhizosphaerae</name>
    <dbReference type="NCBI Taxonomy" id="3126357"/>
    <lineage>
        <taxon>Bacteria</taxon>
        <taxon>Pseudomonadati</taxon>
        <taxon>Pseudomonadota</taxon>
        <taxon>Betaproteobacteria</taxon>
        <taxon>Burkholderiales</taxon>
        <taxon>Oxalobacteraceae</taxon>
        <taxon>Collimonas</taxon>
    </lineage>
</organism>
<dbReference type="SUPFAM" id="SSF56349">
    <property type="entry name" value="DNA breaking-rejoining enzymes"/>
    <property type="match status" value="1"/>
</dbReference>
<evidence type="ECO:0000313" key="5">
    <source>
        <dbReference type="Proteomes" id="UP001495910"/>
    </source>
</evidence>
<dbReference type="Gene3D" id="1.10.443.10">
    <property type="entry name" value="Intergrase catalytic core"/>
    <property type="match status" value="1"/>
</dbReference>
<evidence type="ECO:0000259" key="3">
    <source>
        <dbReference type="Pfam" id="PF00589"/>
    </source>
</evidence>
<gene>
    <name evidence="4" type="ORF">V8G57_15510</name>
</gene>
<dbReference type="InterPro" id="IPR010998">
    <property type="entry name" value="Integrase_recombinase_N"/>
</dbReference>
<protein>
    <submittedName>
        <fullName evidence="4">Tyrosine-type recombinase/integrase</fullName>
    </submittedName>
</protein>
<name>A0ABU9PXQ4_9BURK</name>
<dbReference type="Pfam" id="PF00589">
    <property type="entry name" value="Phage_integrase"/>
    <property type="match status" value="1"/>
</dbReference>
<dbReference type="Proteomes" id="UP001495910">
    <property type="component" value="Unassembled WGS sequence"/>
</dbReference>
<sequence>MTTGRKRSNNPLGLPDRVYAKHGALYYVHRDKTWERLGTDLAEAKRKGNLYNDPDSSYGTMAYYLDSFIVHCEKRVAKNTLATRTYEDYKRNVEILKPFFGRMTPPGIEPKHVAQYLDLGVDNDRPVRANREKACLSACFTWLIRTGEGSIKVNPCSGVRRNKETPRERYVEHNEFHGVRKLAVRQVRGLMDLIYRTLQRPEDIIQWTPAENIVVKREPDGSTRRVIRNDQGKTGAIVDIAITPDIDAIIKDLRMDGVPANSDMTLIHRMDGEPYTYDGLCAMLRRYVSKTPDNKQRKSRKEPIAGFGFYDLKAKGATDMWLSGIPLEQIQVLCGHDSVTTTEIYVKCRWRGTVEPNRVKMEHEHVQSKPQLNCTLAESEKTLF</sequence>
<feature type="domain" description="Tyr recombinase" evidence="3">
    <location>
        <begin position="188"/>
        <end position="347"/>
    </location>
</feature>
<comment type="caution">
    <text evidence="4">The sequence shown here is derived from an EMBL/GenBank/DDBJ whole genome shotgun (WGS) entry which is preliminary data.</text>
</comment>
<dbReference type="EMBL" id="JBANDC010000010">
    <property type="protein sequence ID" value="MEM4988800.1"/>
    <property type="molecule type" value="Genomic_DNA"/>
</dbReference>
<dbReference type="InterPro" id="IPR002104">
    <property type="entry name" value="Integrase_catalytic"/>
</dbReference>
<evidence type="ECO:0000256" key="2">
    <source>
        <dbReference type="ARBA" id="ARBA00023172"/>
    </source>
</evidence>
<dbReference type="RefSeq" id="WP_342830123.1">
    <property type="nucleotide sequence ID" value="NZ_JBANDC010000010.1"/>
</dbReference>
<reference evidence="4 5" key="1">
    <citation type="submission" date="2024-02" db="EMBL/GenBank/DDBJ databases">
        <title>Draft genome sequence of Collimonas sp. strain H4R21, an effective mineral-weathering bacterial strain isolated from the beech rhizosphere.</title>
        <authorList>
            <person name="Morin E."/>
            <person name="Uroz S."/>
            <person name="Leveau J.H.J."/>
            <person name="Kumar R."/>
            <person name="Rey M.W."/>
            <person name="Pham J."/>
        </authorList>
    </citation>
    <scope>NUCLEOTIDE SEQUENCE [LARGE SCALE GENOMIC DNA]</scope>
    <source>
        <strain evidence="4 5">H4R21</strain>
    </source>
</reference>
<keyword evidence="2" id="KW-0233">DNA recombination</keyword>
<evidence type="ECO:0000313" key="4">
    <source>
        <dbReference type="EMBL" id="MEM4988800.1"/>
    </source>
</evidence>
<dbReference type="Gene3D" id="1.10.150.130">
    <property type="match status" value="1"/>
</dbReference>
<keyword evidence="1" id="KW-0238">DNA-binding</keyword>
<evidence type="ECO:0000256" key="1">
    <source>
        <dbReference type="ARBA" id="ARBA00023125"/>
    </source>
</evidence>
<proteinExistence type="predicted"/>
<dbReference type="InterPro" id="IPR011010">
    <property type="entry name" value="DNA_brk_join_enz"/>
</dbReference>
<accession>A0ABU9PXQ4</accession>